<feature type="compositionally biased region" description="Polar residues" evidence="1">
    <location>
        <begin position="85"/>
        <end position="100"/>
    </location>
</feature>
<gene>
    <name evidence="2" type="ORF">D9758_015836</name>
</gene>
<sequence>MQCTQVIECGALHQHQSQAQFKQGGTRLGVGLFMGVSPTNTAAPTSTTPPPSDSKTNAVNLSSHYIPVTVSVKPSYSLRQLHVQPWSNPTGSSKPSLNKNPNRRGIESWLRRWGSMSVWGIVFGNVVYNGELVAFRRAVNDKFLGGLDKAFADDWKFDVREIKTKRSIHPPHRHTSQYSNPPPYPSTSTSPTCDWDHHSYRTTSSLGKLADPRRESITPSFSLAAAASSTSLWKPCN</sequence>
<evidence type="ECO:0000313" key="2">
    <source>
        <dbReference type="EMBL" id="KAF5336798.1"/>
    </source>
</evidence>
<dbReference type="AlphaFoldDB" id="A0A8H5C8C1"/>
<proteinExistence type="predicted"/>
<feature type="region of interest" description="Disordered" evidence="1">
    <location>
        <begin position="168"/>
        <end position="191"/>
    </location>
</feature>
<evidence type="ECO:0000313" key="3">
    <source>
        <dbReference type="Proteomes" id="UP000559256"/>
    </source>
</evidence>
<accession>A0A8H5C8C1</accession>
<dbReference type="OrthoDB" id="6512771at2759"/>
<comment type="caution">
    <text evidence="2">The sequence shown here is derived from an EMBL/GenBank/DDBJ whole genome shotgun (WGS) entry which is preliminary data.</text>
</comment>
<organism evidence="2 3">
    <name type="scientific">Tetrapyrgos nigripes</name>
    <dbReference type="NCBI Taxonomy" id="182062"/>
    <lineage>
        <taxon>Eukaryota</taxon>
        <taxon>Fungi</taxon>
        <taxon>Dikarya</taxon>
        <taxon>Basidiomycota</taxon>
        <taxon>Agaricomycotina</taxon>
        <taxon>Agaricomycetes</taxon>
        <taxon>Agaricomycetidae</taxon>
        <taxon>Agaricales</taxon>
        <taxon>Marasmiineae</taxon>
        <taxon>Marasmiaceae</taxon>
        <taxon>Tetrapyrgos</taxon>
    </lineage>
</organism>
<keyword evidence="3" id="KW-1185">Reference proteome</keyword>
<reference evidence="2 3" key="1">
    <citation type="journal article" date="2020" name="ISME J.">
        <title>Uncovering the hidden diversity of litter-decomposition mechanisms in mushroom-forming fungi.</title>
        <authorList>
            <person name="Floudas D."/>
            <person name="Bentzer J."/>
            <person name="Ahren D."/>
            <person name="Johansson T."/>
            <person name="Persson P."/>
            <person name="Tunlid A."/>
        </authorList>
    </citation>
    <scope>NUCLEOTIDE SEQUENCE [LARGE SCALE GENOMIC DNA]</scope>
    <source>
        <strain evidence="2 3">CBS 291.85</strain>
    </source>
</reference>
<name>A0A8H5C8C1_9AGAR</name>
<dbReference type="EMBL" id="JAACJM010000220">
    <property type="protein sequence ID" value="KAF5336798.1"/>
    <property type="molecule type" value="Genomic_DNA"/>
</dbReference>
<dbReference type="Proteomes" id="UP000559256">
    <property type="component" value="Unassembled WGS sequence"/>
</dbReference>
<protein>
    <submittedName>
        <fullName evidence="2">Uncharacterized protein</fullName>
    </submittedName>
</protein>
<feature type="region of interest" description="Disordered" evidence="1">
    <location>
        <begin position="83"/>
        <end position="102"/>
    </location>
</feature>
<evidence type="ECO:0000256" key="1">
    <source>
        <dbReference type="SAM" id="MobiDB-lite"/>
    </source>
</evidence>